<dbReference type="Pfam" id="PF00535">
    <property type="entry name" value="Glycos_transf_2"/>
    <property type="match status" value="1"/>
</dbReference>
<dbReference type="Gene3D" id="3.90.550.10">
    <property type="entry name" value="Spore Coat Polysaccharide Biosynthesis Protein SpsA, Chain A"/>
    <property type="match status" value="1"/>
</dbReference>
<proteinExistence type="predicted"/>
<dbReference type="GO" id="GO:0016758">
    <property type="term" value="F:hexosyltransferase activity"/>
    <property type="evidence" value="ECO:0007669"/>
    <property type="project" value="UniProtKB-ARBA"/>
</dbReference>
<gene>
    <name evidence="5" type="ORF">BXY58_2241</name>
    <name evidence="4" type="ORF">GCM10007332_24550</name>
</gene>
<keyword evidence="7" id="KW-1185">Reference proteome</keyword>
<keyword evidence="2 5" id="KW-0808">Transferase</keyword>
<dbReference type="OrthoDB" id="396512at2"/>
<reference evidence="4" key="4">
    <citation type="submission" date="2024-05" db="EMBL/GenBank/DDBJ databases">
        <authorList>
            <person name="Sun Q."/>
            <person name="Sedlacek I."/>
        </authorList>
    </citation>
    <scope>NUCLEOTIDE SEQUENCE</scope>
    <source>
        <strain evidence="4">CCM 8490</strain>
    </source>
</reference>
<protein>
    <submittedName>
        <fullName evidence="4">Glycosyl transferase</fullName>
    </submittedName>
    <submittedName>
        <fullName evidence="5">Glycosyltransferase involved in cell wall biosynthesis</fullName>
    </submittedName>
</protein>
<dbReference type="Proteomes" id="UP000658202">
    <property type="component" value="Unassembled WGS sequence"/>
</dbReference>
<evidence type="ECO:0000256" key="1">
    <source>
        <dbReference type="ARBA" id="ARBA00022676"/>
    </source>
</evidence>
<evidence type="ECO:0000256" key="2">
    <source>
        <dbReference type="ARBA" id="ARBA00022679"/>
    </source>
</evidence>
<dbReference type="EMBL" id="RAQH01000006">
    <property type="protein sequence ID" value="RKE86829.1"/>
    <property type="molecule type" value="Genomic_DNA"/>
</dbReference>
<dbReference type="Proteomes" id="UP000285906">
    <property type="component" value="Unassembled WGS sequence"/>
</dbReference>
<evidence type="ECO:0000259" key="3">
    <source>
        <dbReference type="Pfam" id="PF00535"/>
    </source>
</evidence>
<evidence type="ECO:0000313" key="4">
    <source>
        <dbReference type="EMBL" id="GGG61687.1"/>
    </source>
</evidence>
<keyword evidence="1" id="KW-0328">Glycosyltransferase</keyword>
<dbReference type="PANTHER" id="PTHR22916">
    <property type="entry name" value="GLYCOSYLTRANSFERASE"/>
    <property type="match status" value="1"/>
</dbReference>
<feature type="domain" description="Glycosyltransferase 2-like" evidence="3">
    <location>
        <begin position="8"/>
        <end position="176"/>
    </location>
</feature>
<reference evidence="5 6" key="2">
    <citation type="submission" date="2018-09" db="EMBL/GenBank/DDBJ databases">
        <title>Genomic Encyclopedia of Archaeal and Bacterial Type Strains, Phase II (KMG-II): from individual species to whole genera.</title>
        <authorList>
            <person name="Goeker M."/>
        </authorList>
    </citation>
    <scope>NUCLEOTIDE SEQUENCE [LARGE SCALE GENOMIC DNA]</scope>
    <source>
        <strain evidence="5 6">DSM 27620</strain>
    </source>
</reference>
<dbReference type="RefSeq" id="WP_120213859.1">
    <property type="nucleotide sequence ID" value="NZ_BMCW01000005.1"/>
</dbReference>
<dbReference type="AlphaFoldDB" id="A0A420D803"/>
<dbReference type="SUPFAM" id="SSF53448">
    <property type="entry name" value="Nucleotide-diphospho-sugar transferases"/>
    <property type="match status" value="1"/>
</dbReference>
<evidence type="ECO:0000313" key="6">
    <source>
        <dbReference type="Proteomes" id="UP000285906"/>
    </source>
</evidence>
<dbReference type="InterPro" id="IPR001173">
    <property type="entry name" value="Glyco_trans_2-like"/>
</dbReference>
<accession>A0A420D803</accession>
<dbReference type="PANTHER" id="PTHR22916:SF51">
    <property type="entry name" value="GLYCOSYLTRANSFERASE EPSH-RELATED"/>
    <property type="match status" value="1"/>
</dbReference>
<dbReference type="CDD" id="cd00761">
    <property type="entry name" value="Glyco_tranf_GTA_type"/>
    <property type="match status" value="1"/>
</dbReference>
<dbReference type="EMBL" id="BMCW01000005">
    <property type="protein sequence ID" value="GGG61687.1"/>
    <property type="molecule type" value="Genomic_DNA"/>
</dbReference>
<name>A0A420D803_9FLAO</name>
<sequence length="355" mass="41555">MTSSPLVTIIIPCYNVEKYVAFCIDSIINQDYENWECVIINDGSTDNTLEILKSFESISPKIRLFNQKNAGLSATRNRGIDLAEGKFLFFLDSDDILDKSAIRTFVSSFENNDIITGITVSSKINKEAISKISQLYSPKEGEIFFVNNHFDVLIRTMESALTPVAQNRLYKREFIEKNNLRFKEGILHEDELWFFETMLLARNVKFIDKETYFYRTDNSDSITKNISDKNLNSYLDILETILEKYYINNTDNLTKAVAARYLQYLKKLVIDFAIREKNRLSDVSRIKLEETLKKTHTKSDNFSLLTHKNETYYKALNKLSLFPFQTIEKHFFRNPINSIRKQYKLLIINFFLIIE</sequence>
<evidence type="ECO:0000313" key="5">
    <source>
        <dbReference type="EMBL" id="RKE86829.1"/>
    </source>
</evidence>
<reference evidence="7" key="3">
    <citation type="journal article" date="2019" name="Int. J. Syst. Evol. Microbiol.">
        <title>The Global Catalogue of Microorganisms (GCM) 10K type strain sequencing project: providing services to taxonomists for standard genome sequencing and annotation.</title>
        <authorList>
            <consortium name="The Broad Institute Genomics Platform"/>
            <consortium name="The Broad Institute Genome Sequencing Center for Infectious Disease"/>
            <person name="Wu L."/>
            <person name="Ma J."/>
        </authorList>
    </citation>
    <scope>NUCLEOTIDE SEQUENCE [LARGE SCALE GENOMIC DNA]</scope>
    <source>
        <strain evidence="7">CCM 8490</strain>
    </source>
</reference>
<evidence type="ECO:0000313" key="7">
    <source>
        <dbReference type="Proteomes" id="UP000658202"/>
    </source>
</evidence>
<dbReference type="InterPro" id="IPR029044">
    <property type="entry name" value="Nucleotide-diphossugar_trans"/>
</dbReference>
<reference evidence="4" key="1">
    <citation type="journal article" date="2014" name="Int. J. Syst. Evol. Microbiol.">
        <title>Complete genome of a new Firmicutes species belonging to the dominant human colonic microbiota ('Ruminococcus bicirculans') reveals two chromosomes and a selective capacity to utilize plant glucans.</title>
        <authorList>
            <consortium name="NISC Comparative Sequencing Program"/>
            <person name="Wegmann U."/>
            <person name="Louis P."/>
            <person name="Goesmann A."/>
            <person name="Henrissat B."/>
            <person name="Duncan S.H."/>
            <person name="Flint H.J."/>
        </authorList>
    </citation>
    <scope>NUCLEOTIDE SEQUENCE</scope>
    <source>
        <strain evidence="4">CCM 8490</strain>
    </source>
</reference>
<comment type="caution">
    <text evidence="5">The sequence shown here is derived from an EMBL/GenBank/DDBJ whole genome shotgun (WGS) entry which is preliminary data.</text>
</comment>
<organism evidence="5 6">
    <name type="scientific">Epilithonimonas arachidiradicis</name>
    <dbReference type="NCBI Taxonomy" id="1617282"/>
    <lineage>
        <taxon>Bacteria</taxon>
        <taxon>Pseudomonadati</taxon>
        <taxon>Bacteroidota</taxon>
        <taxon>Flavobacteriia</taxon>
        <taxon>Flavobacteriales</taxon>
        <taxon>Weeksellaceae</taxon>
        <taxon>Chryseobacterium group</taxon>
        <taxon>Epilithonimonas</taxon>
    </lineage>
</organism>